<accession>A0AAV4N0G6</accession>
<name>A0AAV4N0G6_CAEEX</name>
<gene>
    <name evidence="1" type="primary">FANCM</name>
    <name evidence="1" type="ORF">CEXT_413231</name>
</gene>
<protein>
    <submittedName>
        <fullName evidence="1">Fanconi anemia group M protein</fullName>
    </submittedName>
</protein>
<evidence type="ECO:0000313" key="2">
    <source>
        <dbReference type="Proteomes" id="UP001054945"/>
    </source>
</evidence>
<evidence type="ECO:0000313" key="1">
    <source>
        <dbReference type="EMBL" id="GIX77730.1"/>
    </source>
</evidence>
<dbReference type="Proteomes" id="UP001054945">
    <property type="component" value="Unassembled WGS sequence"/>
</dbReference>
<sequence length="424" mass="47503">MENKIKALKSPELSEALFEPEKQKTNKNIISEVSSKDSLINQIKDIKFKQPISKQLKIDKVKLKNRKKCKKNFLLSQASVSGSESSDCDNVEEDEDLDALEASFIDDDTLLESPQNQHCMYLESVKNIAGLPQNYKFKDANNWSGQHSSQLMNEGCSKYLLDSFCVNDDEVVYTSSSDEEIESKTKFKTVNVGEKKRKRIVIFSESNSSSDESLVKRIKLPEDDSSDEEDFGDVGKYSFVKNSSDHLRKSNIDSFKSDIPPCTKDSSMHVQNKLQKELENVSNDQVQSSNFSFDLDWDDAIPAPELLSEEKNETTNSKVIHVLSNDDSNLTAKFQIKSPVKSNTENLPSVSNNTIYSSSDTSIVSSIKRPNSTVSATFHSNSTFATASSSINRTTDKIILVDSRELASGKPVVSSLRNKYKMNQ</sequence>
<comment type="caution">
    <text evidence="1">The sequence shown here is derived from an EMBL/GenBank/DDBJ whole genome shotgun (WGS) entry which is preliminary data.</text>
</comment>
<keyword evidence="2" id="KW-1185">Reference proteome</keyword>
<dbReference type="AlphaFoldDB" id="A0AAV4N0G6"/>
<organism evidence="1 2">
    <name type="scientific">Caerostris extrusa</name>
    <name type="common">Bark spider</name>
    <name type="synonym">Caerostris bankana</name>
    <dbReference type="NCBI Taxonomy" id="172846"/>
    <lineage>
        <taxon>Eukaryota</taxon>
        <taxon>Metazoa</taxon>
        <taxon>Ecdysozoa</taxon>
        <taxon>Arthropoda</taxon>
        <taxon>Chelicerata</taxon>
        <taxon>Arachnida</taxon>
        <taxon>Araneae</taxon>
        <taxon>Araneomorphae</taxon>
        <taxon>Entelegynae</taxon>
        <taxon>Araneoidea</taxon>
        <taxon>Araneidae</taxon>
        <taxon>Caerostris</taxon>
    </lineage>
</organism>
<reference evidence="1 2" key="1">
    <citation type="submission" date="2021-06" db="EMBL/GenBank/DDBJ databases">
        <title>Caerostris extrusa draft genome.</title>
        <authorList>
            <person name="Kono N."/>
            <person name="Arakawa K."/>
        </authorList>
    </citation>
    <scope>NUCLEOTIDE SEQUENCE [LARGE SCALE GENOMIC DNA]</scope>
</reference>
<dbReference type="EMBL" id="BPLR01020355">
    <property type="protein sequence ID" value="GIX77730.1"/>
    <property type="molecule type" value="Genomic_DNA"/>
</dbReference>
<proteinExistence type="predicted"/>